<gene>
    <name evidence="2" type="ORF">CV102_13930</name>
</gene>
<evidence type="ECO:0000313" key="2">
    <source>
        <dbReference type="EMBL" id="TYL37830.1"/>
    </source>
</evidence>
<dbReference type="PROSITE" id="PS51257">
    <property type="entry name" value="PROKAR_LIPOPROTEIN"/>
    <property type="match status" value="1"/>
</dbReference>
<dbReference type="EMBL" id="PHNJ01000007">
    <property type="protein sequence ID" value="TYL37830.1"/>
    <property type="molecule type" value="Genomic_DNA"/>
</dbReference>
<dbReference type="AlphaFoldDB" id="A0A8J8Q5X1"/>
<evidence type="ECO:0000256" key="1">
    <source>
        <dbReference type="SAM" id="MobiDB-lite"/>
    </source>
</evidence>
<dbReference type="OrthoDB" id="206314at2157"/>
<protein>
    <submittedName>
        <fullName evidence="2">Uncharacterized protein</fullName>
    </submittedName>
</protein>
<keyword evidence="3" id="KW-1185">Reference proteome</keyword>
<feature type="compositionally biased region" description="Acidic residues" evidence="1">
    <location>
        <begin position="28"/>
        <end position="136"/>
    </location>
</feature>
<evidence type="ECO:0000313" key="3">
    <source>
        <dbReference type="Proteomes" id="UP000766904"/>
    </source>
</evidence>
<sequence>MDRRLFTKAAGVSLAGALAGCTSLGPGSDDDSDGTDDTDTLADDEGETDDSTEADDDEQADDEEQEADEQDDDEQREEDDEEQTDDDEDVDEQTDDDEDDGDEEQNDEAEQDGDEEQEEDDQDDDDDDGPPEAGEMDAEISMDDELEGLLEVVHHEFSWESGQGSHLCNINLEVRNGSADHQLWFEAVGEITDENGNSLAGDVNQFGLDPEETGTFTFSVDQCADATGYRLTFDAHEVSEVSD</sequence>
<feature type="region of interest" description="Disordered" evidence="1">
    <location>
        <begin position="17"/>
        <end position="136"/>
    </location>
</feature>
<organism evidence="2 3">
    <name type="scientific">Natronococcus pandeyae</name>
    <dbReference type="NCBI Taxonomy" id="2055836"/>
    <lineage>
        <taxon>Archaea</taxon>
        <taxon>Methanobacteriati</taxon>
        <taxon>Methanobacteriota</taxon>
        <taxon>Stenosarchaea group</taxon>
        <taxon>Halobacteria</taxon>
        <taxon>Halobacteriales</taxon>
        <taxon>Natrialbaceae</taxon>
        <taxon>Natronococcus</taxon>
    </lineage>
</organism>
<comment type="caution">
    <text evidence="2">The sequence shown here is derived from an EMBL/GenBank/DDBJ whole genome shotgun (WGS) entry which is preliminary data.</text>
</comment>
<feature type="compositionally biased region" description="Low complexity" evidence="1">
    <location>
        <begin position="17"/>
        <end position="27"/>
    </location>
</feature>
<accession>A0A8J8Q5X1</accession>
<name>A0A8J8Q5X1_9EURY</name>
<dbReference type="Proteomes" id="UP000766904">
    <property type="component" value="Unassembled WGS sequence"/>
</dbReference>
<dbReference type="RefSeq" id="WP_148858607.1">
    <property type="nucleotide sequence ID" value="NZ_PHNJ01000007.1"/>
</dbReference>
<reference evidence="2" key="1">
    <citation type="submission" date="2017-11" db="EMBL/GenBank/DDBJ databases">
        <authorList>
            <person name="Kajale S.C."/>
            <person name="Sharma A."/>
        </authorList>
    </citation>
    <scope>NUCLEOTIDE SEQUENCE</scope>
    <source>
        <strain evidence="2">LS1_42</strain>
    </source>
</reference>
<proteinExistence type="predicted"/>